<keyword evidence="7 9" id="KW-0472">Membrane</keyword>
<organism evidence="12 13">
    <name type="scientific">Austrofundulus limnaeus</name>
    <name type="common">Annual killifish</name>
    <dbReference type="NCBI Taxonomy" id="52670"/>
    <lineage>
        <taxon>Eukaryota</taxon>
        <taxon>Metazoa</taxon>
        <taxon>Chordata</taxon>
        <taxon>Craniata</taxon>
        <taxon>Vertebrata</taxon>
        <taxon>Euteleostomi</taxon>
        <taxon>Actinopterygii</taxon>
        <taxon>Neopterygii</taxon>
        <taxon>Teleostei</taxon>
        <taxon>Neoteleostei</taxon>
        <taxon>Acanthomorphata</taxon>
        <taxon>Ovalentaria</taxon>
        <taxon>Atherinomorphae</taxon>
        <taxon>Cyprinodontiformes</taxon>
        <taxon>Rivulidae</taxon>
        <taxon>Austrofundulus</taxon>
    </lineage>
</organism>
<comment type="similarity">
    <text evidence="2">Belongs to the SLC12A transporter family.</text>
</comment>
<evidence type="ECO:0000256" key="3">
    <source>
        <dbReference type="ARBA" id="ARBA00019359"/>
    </source>
</evidence>
<dbReference type="FunFam" id="1.20.1740.10:FF:000013">
    <property type="entry name" value="Solute carrier family 12 member"/>
    <property type="match status" value="1"/>
</dbReference>
<dbReference type="InterPro" id="IPR004842">
    <property type="entry name" value="SLC12A_fam"/>
</dbReference>
<dbReference type="InParanoid" id="A0A2I4CBP8"/>
<feature type="transmembrane region" description="Helical" evidence="9">
    <location>
        <begin position="371"/>
        <end position="390"/>
    </location>
</feature>
<feature type="transmembrane region" description="Helical" evidence="9">
    <location>
        <begin position="159"/>
        <end position="179"/>
    </location>
</feature>
<evidence type="ECO:0000256" key="6">
    <source>
        <dbReference type="ARBA" id="ARBA00022989"/>
    </source>
</evidence>
<evidence type="ECO:0000313" key="13">
    <source>
        <dbReference type="RefSeq" id="XP_013877412.1"/>
    </source>
</evidence>
<name>A0A2I4CBP8_AUSLI</name>
<feature type="transmembrane region" description="Helical" evidence="9">
    <location>
        <begin position="61"/>
        <end position="83"/>
    </location>
</feature>
<evidence type="ECO:0000259" key="11">
    <source>
        <dbReference type="Pfam" id="PF03522"/>
    </source>
</evidence>
<feature type="transmembrane region" description="Helical" evidence="9">
    <location>
        <begin position="90"/>
        <end position="110"/>
    </location>
</feature>
<dbReference type="Pfam" id="PF00324">
    <property type="entry name" value="AA_permease"/>
    <property type="match status" value="1"/>
</dbReference>
<keyword evidence="6 9" id="KW-1133">Transmembrane helix</keyword>
<dbReference type="Gene3D" id="1.20.1740.10">
    <property type="entry name" value="Amino acid/polyamine transporter I"/>
    <property type="match status" value="1"/>
</dbReference>
<dbReference type="GO" id="GO:0055075">
    <property type="term" value="P:potassium ion homeostasis"/>
    <property type="evidence" value="ECO:0007669"/>
    <property type="project" value="TreeGrafter"/>
</dbReference>
<dbReference type="GO" id="GO:0055064">
    <property type="term" value="P:chloride ion homeostasis"/>
    <property type="evidence" value="ECO:0007669"/>
    <property type="project" value="TreeGrafter"/>
</dbReference>
<feature type="transmembrane region" description="Helical" evidence="9">
    <location>
        <begin position="312"/>
        <end position="334"/>
    </location>
</feature>
<reference evidence="13" key="1">
    <citation type="submission" date="2025-08" db="UniProtKB">
        <authorList>
            <consortium name="RefSeq"/>
        </authorList>
    </citation>
    <scope>IDENTIFICATION</scope>
</reference>
<feature type="transmembrane region" description="Helical" evidence="9">
    <location>
        <begin position="346"/>
        <end position="365"/>
    </location>
</feature>
<dbReference type="PANTHER" id="PTHR11827:SF96">
    <property type="entry name" value="SOLUTE CARRIER FAMILY 12 MEMBER 9"/>
    <property type="match status" value="1"/>
</dbReference>
<evidence type="ECO:0000256" key="2">
    <source>
        <dbReference type="ARBA" id="ARBA00010593"/>
    </source>
</evidence>
<protein>
    <recommendedName>
        <fullName evidence="3">Solute carrier family 12 member 9</fullName>
    </recommendedName>
</protein>
<dbReference type="Proteomes" id="UP000192220">
    <property type="component" value="Unplaced"/>
</dbReference>
<evidence type="ECO:0000256" key="1">
    <source>
        <dbReference type="ARBA" id="ARBA00004141"/>
    </source>
</evidence>
<feature type="transmembrane region" description="Helical" evidence="9">
    <location>
        <begin position="200"/>
        <end position="224"/>
    </location>
</feature>
<gene>
    <name evidence="13" type="primary">LOC106527157</name>
</gene>
<evidence type="ECO:0000256" key="5">
    <source>
        <dbReference type="ARBA" id="ARBA00022692"/>
    </source>
</evidence>
<dbReference type="InterPro" id="IPR004841">
    <property type="entry name" value="AA-permease/SLC12A_dom"/>
</dbReference>
<evidence type="ECO:0000256" key="8">
    <source>
        <dbReference type="SAM" id="MobiDB-lite"/>
    </source>
</evidence>
<feature type="transmembrane region" description="Helical" evidence="9">
    <location>
        <begin position="287"/>
        <end position="306"/>
    </location>
</feature>
<feature type="transmembrane region" description="Helical" evidence="9">
    <location>
        <begin position="12"/>
        <end position="41"/>
    </location>
</feature>
<sequence length="829" mass="92282">MISRALGPEFGGSIGLMFFLANVCGCALYVLGLVEAILSTFGIPEDQTVAASPHQILPTGYWWSLLYATGVALLCLFVCLIGAHIYAKATFIIFLVVMFVLCTIFISFFATSPRVITLPSSAFNTTGTPTTANFTGFKLETLRGNLFGGYALDYTTGTMMTFATVFAVMFNGCTGIMAGSNMSGDLKNPSFSIPRGTITAVIFTFIIYNLLIILVACTCDRLLLQRDYSFLKEINVWHPFVIIGVYSSTISAAMSNLIGASRILYALAKDDLFGTVLSLAKRTSHSGNPWVSVLISWFLVQLVLFSGKLNTIASIVTIFFLLVYAAVDLACLALEWASAPNFRPTFRYFTWHTCVLGIIGCAIMMFLINAIYASASIAFMLLLLLLIHYLSPTSSWGYISQALIFHQVRKYLLMLDVRKDHIKFWRPQVLLMVSNPRSAVGLITFINDIKKSGLYVLGHVQLGDLSTLPSDPLQSQYDSWLALVDHLNIKAFVNLTLADSVRHGVQHLLFISGLGGMRPNTLVLGFYDDCLPKDKLIDPFLSSSESTDTCSNSQELEQPPLFHFTSLRGSSDRHDHGEFGDGKILGPQEYVAIISDAMKMLKNVVLTRYFNDFDRTQALSPPSSRKVFVDVWPINLMRPDSSSYVDTCSLFLLQLACILNMVKAWRKAKLRLFLCVEEGRSVRGSEEKLGQLLKELRIKAQVRTVPWDQVVALHWQRQSGWNKKEQVESQDSTADGSVERAVEEEDEDDYVNSFPSNATRVSDDYLSAVNRLILDQAQPPPTVRFLYLPRPPADTRRYTAYLRQLELLTQDLGPTLLIHGVTPVITTDL</sequence>
<evidence type="ECO:0000256" key="7">
    <source>
        <dbReference type="ARBA" id="ARBA00023136"/>
    </source>
</evidence>
<feature type="transmembrane region" description="Helical" evidence="9">
    <location>
        <begin position="236"/>
        <end position="259"/>
    </location>
</feature>
<dbReference type="GeneID" id="106527157"/>
<dbReference type="Pfam" id="PF03522">
    <property type="entry name" value="SLC12"/>
    <property type="match status" value="1"/>
</dbReference>
<proteinExistence type="inferred from homology"/>
<feature type="region of interest" description="Disordered" evidence="8">
    <location>
        <begin position="723"/>
        <end position="754"/>
    </location>
</feature>
<dbReference type="RefSeq" id="XP_013877412.1">
    <property type="nucleotide sequence ID" value="XM_014021958.1"/>
</dbReference>
<feature type="domain" description="Amino acid permease/ SLC12A" evidence="10">
    <location>
        <begin position="1"/>
        <end position="430"/>
    </location>
</feature>
<dbReference type="GO" id="GO:0006884">
    <property type="term" value="P:cell volume homeostasis"/>
    <property type="evidence" value="ECO:0007669"/>
    <property type="project" value="TreeGrafter"/>
</dbReference>
<dbReference type="AlphaFoldDB" id="A0A2I4CBP8"/>
<keyword evidence="4" id="KW-0813">Transport</keyword>
<dbReference type="GO" id="GO:0015379">
    <property type="term" value="F:potassium:chloride symporter activity"/>
    <property type="evidence" value="ECO:0007669"/>
    <property type="project" value="TreeGrafter"/>
</dbReference>
<keyword evidence="5 9" id="KW-0812">Transmembrane</keyword>
<dbReference type="KEGG" id="alim:106527157"/>
<evidence type="ECO:0000256" key="9">
    <source>
        <dbReference type="SAM" id="Phobius"/>
    </source>
</evidence>
<dbReference type="OrthoDB" id="2020542at2759"/>
<evidence type="ECO:0000313" key="12">
    <source>
        <dbReference type="Proteomes" id="UP000192220"/>
    </source>
</evidence>
<comment type="subcellular location">
    <subcellularLocation>
        <location evidence="1">Membrane</location>
        <topology evidence="1">Multi-pass membrane protein</topology>
    </subcellularLocation>
</comment>
<accession>A0A2I4CBP8</accession>
<dbReference type="GO" id="GO:0016020">
    <property type="term" value="C:membrane"/>
    <property type="evidence" value="ECO:0007669"/>
    <property type="project" value="UniProtKB-SubCell"/>
</dbReference>
<feature type="domain" description="SLC12A transporter C-terminal" evidence="11">
    <location>
        <begin position="442"/>
        <end position="529"/>
    </location>
</feature>
<dbReference type="PANTHER" id="PTHR11827">
    <property type="entry name" value="SOLUTE CARRIER FAMILY 12, CATION COTRANSPORTERS"/>
    <property type="match status" value="1"/>
</dbReference>
<evidence type="ECO:0000256" key="4">
    <source>
        <dbReference type="ARBA" id="ARBA00022448"/>
    </source>
</evidence>
<dbReference type="InterPro" id="IPR018491">
    <property type="entry name" value="SLC12_C"/>
</dbReference>
<keyword evidence="12" id="KW-1185">Reference proteome</keyword>
<dbReference type="FunCoup" id="A0A2I4CBP8">
    <property type="interactions" value="126"/>
</dbReference>
<evidence type="ECO:0000259" key="10">
    <source>
        <dbReference type="Pfam" id="PF00324"/>
    </source>
</evidence>